<gene>
    <name evidence="3" type="ORF">OS493_006790</name>
</gene>
<keyword evidence="4" id="KW-1185">Reference proteome</keyword>
<dbReference type="Proteomes" id="UP001163046">
    <property type="component" value="Unassembled WGS sequence"/>
</dbReference>
<evidence type="ECO:0000256" key="1">
    <source>
        <dbReference type="SAM" id="MobiDB-lite"/>
    </source>
</evidence>
<feature type="chain" id="PRO_5040926048" evidence="2">
    <location>
        <begin position="25"/>
        <end position="151"/>
    </location>
</feature>
<evidence type="ECO:0000256" key="2">
    <source>
        <dbReference type="SAM" id="SignalP"/>
    </source>
</evidence>
<evidence type="ECO:0000313" key="4">
    <source>
        <dbReference type="Proteomes" id="UP001163046"/>
    </source>
</evidence>
<dbReference type="EMBL" id="MU825875">
    <property type="protein sequence ID" value="KAJ7386765.1"/>
    <property type="molecule type" value="Genomic_DNA"/>
</dbReference>
<proteinExistence type="predicted"/>
<feature type="region of interest" description="Disordered" evidence="1">
    <location>
        <begin position="98"/>
        <end position="126"/>
    </location>
</feature>
<protein>
    <submittedName>
        <fullName evidence="3">Uncharacterized protein</fullName>
    </submittedName>
</protein>
<organism evidence="3 4">
    <name type="scientific">Desmophyllum pertusum</name>
    <dbReference type="NCBI Taxonomy" id="174260"/>
    <lineage>
        <taxon>Eukaryota</taxon>
        <taxon>Metazoa</taxon>
        <taxon>Cnidaria</taxon>
        <taxon>Anthozoa</taxon>
        <taxon>Hexacorallia</taxon>
        <taxon>Scleractinia</taxon>
        <taxon>Caryophylliina</taxon>
        <taxon>Caryophylliidae</taxon>
        <taxon>Desmophyllum</taxon>
    </lineage>
</organism>
<reference evidence="3" key="1">
    <citation type="submission" date="2023-01" db="EMBL/GenBank/DDBJ databases">
        <title>Genome assembly of the deep-sea coral Lophelia pertusa.</title>
        <authorList>
            <person name="Herrera S."/>
            <person name="Cordes E."/>
        </authorList>
    </citation>
    <scope>NUCLEOTIDE SEQUENCE</scope>
    <source>
        <strain evidence="3">USNM1676648</strain>
        <tissue evidence="3">Polyp</tissue>
    </source>
</reference>
<dbReference type="AlphaFoldDB" id="A0A9W9ZSP7"/>
<name>A0A9W9ZSP7_9CNID</name>
<feature type="signal peptide" evidence="2">
    <location>
        <begin position="1"/>
        <end position="24"/>
    </location>
</feature>
<keyword evidence="2" id="KW-0732">Signal</keyword>
<evidence type="ECO:0000313" key="3">
    <source>
        <dbReference type="EMBL" id="KAJ7386765.1"/>
    </source>
</evidence>
<sequence length="151" mass="16190">MTLKGPMLVSLLLAVIFFSDITRGRPTKDTQRKNLTNQAATLSMPNPDNKPDSINNAGVATGVPLSKVRDGIKNASQFQDVNTTSALNAIDKLVSAVLPNGTDNSSSSDKHLEDSEGGSGSAMDPKEFNKVKQIPMRLLPLDQTILNFPLI</sequence>
<comment type="caution">
    <text evidence="3">The sequence shown here is derived from an EMBL/GenBank/DDBJ whole genome shotgun (WGS) entry which is preliminary data.</text>
</comment>
<accession>A0A9W9ZSP7</accession>